<dbReference type="InterPro" id="IPR024674">
    <property type="entry name" value="HpaB/PvcC/4-BUDH_N"/>
</dbReference>
<dbReference type="PANTHER" id="PTHR36117">
    <property type="entry name" value="4-HYDROXYPHENYLACETATE 3-MONOOXYGENASE-RELATED"/>
    <property type="match status" value="1"/>
</dbReference>
<dbReference type="EMBL" id="JAEDXG010000058">
    <property type="protein sequence ID" value="MBH9702027.1"/>
    <property type="molecule type" value="Genomic_DNA"/>
</dbReference>
<keyword evidence="1" id="KW-0285">Flavoprotein</keyword>
<feature type="binding site" evidence="4">
    <location>
        <begin position="149"/>
        <end position="151"/>
    </location>
    <ligand>
        <name>FAD</name>
        <dbReference type="ChEBI" id="CHEBI:57692"/>
    </ligand>
</feature>
<dbReference type="InterPro" id="IPR024719">
    <property type="entry name" value="HpaB/PvcC/4-BUDH_C"/>
</dbReference>
<feature type="binding site" evidence="4">
    <location>
        <position position="190"/>
    </location>
    <ligand>
        <name>FAD</name>
        <dbReference type="ChEBI" id="CHEBI:57692"/>
    </ligand>
</feature>
<dbReference type="Proteomes" id="UP000645612">
    <property type="component" value="Unassembled WGS sequence"/>
</dbReference>
<dbReference type="AlphaFoldDB" id="A0A8I1DSK3"/>
<evidence type="ECO:0000256" key="2">
    <source>
        <dbReference type="ARBA" id="ARBA00022827"/>
    </source>
</evidence>
<gene>
    <name evidence="7" type="ORF">JAO13_36910</name>
</gene>
<feature type="domain" description="HpaB/PvcC/4-BUDH C-terminal" evidence="5">
    <location>
        <begin position="279"/>
        <end position="463"/>
    </location>
</feature>
<reference evidence="7" key="1">
    <citation type="submission" date="2020-12" db="EMBL/GenBank/DDBJ databases">
        <title>Burkholderia cepacia complex in Mexico.</title>
        <authorList>
            <person name="Estrada P."/>
        </authorList>
    </citation>
    <scope>NUCLEOTIDE SEQUENCE</scope>
    <source>
        <strain evidence="7">871</strain>
    </source>
</reference>
<dbReference type="Gene3D" id="1.10.3140.10">
    <property type="entry name" value="4-hydroxybutyryl-coa dehydratase, domain 1"/>
    <property type="match status" value="1"/>
</dbReference>
<evidence type="ECO:0000256" key="3">
    <source>
        <dbReference type="ARBA" id="ARBA00023002"/>
    </source>
</evidence>
<keyword evidence="3" id="KW-0560">Oxidoreductase</keyword>
<dbReference type="InterPro" id="IPR046373">
    <property type="entry name" value="Acyl-CoA_Oxase/DH_mid-dom_sf"/>
</dbReference>
<organism evidence="7 8">
    <name type="scientific">Burkholderia cepacia</name>
    <name type="common">Pseudomonas cepacia</name>
    <dbReference type="NCBI Taxonomy" id="292"/>
    <lineage>
        <taxon>Bacteria</taxon>
        <taxon>Pseudomonadati</taxon>
        <taxon>Pseudomonadota</taxon>
        <taxon>Betaproteobacteria</taxon>
        <taxon>Burkholderiales</taxon>
        <taxon>Burkholderiaceae</taxon>
        <taxon>Burkholderia</taxon>
        <taxon>Burkholderia cepacia complex</taxon>
    </lineage>
</organism>
<dbReference type="Gene3D" id="2.40.110.10">
    <property type="entry name" value="Butyryl-CoA Dehydrogenase, subunit A, domain 2"/>
    <property type="match status" value="1"/>
</dbReference>
<dbReference type="PANTHER" id="PTHR36117:SF3">
    <property type="entry name" value="4-HYDROXYPHENYLACETATE 3-MONOOXYGENASE-RELATED"/>
    <property type="match status" value="1"/>
</dbReference>
<feature type="binding site" evidence="4">
    <location>
        <begin position="155"/>
        <end position="158"/>
    </location>
    <ligand>
        <name>FAD</name>
        <dbReference type="ChEBI" id="CHEBI:57692"/>
    </ligand>
</feature>
<dbReference type="SUPFAM" id="SSF56645">
    <property type="entry name" value="Acyl-CoA dehydrogenase NM domain-like"/>
    <property type="match status" value="1"/>
</dbReference>
<dbReference type="Gene3D" id="1.20.140.10">
    <property type="entry name" value="Butyryl-CoA Dehydrogenase, subunit A, domain 3"/>
    <property type="match status" value="1"/>
</dbReference>
<feature type="domain" description="HpaB/PvcC/4-BUDH N-terminal" evidence="6">
    <location>
        <begin position="5"/>
        <end position="270"/>
    </location>
</feature>
<dbReference type="PIRSF" id="PIRSF000331">
    <property type="entry name" value="HpaA_HpaB"/>
    <property type="match status" value="1"/>
</dbReference>
<dbReference type="InterPro" id="IPR004925">
    <property type="entry name" value="HpaB/PvcC/4-BUDH"/>
</dbReference>
<proteinExistence type="predicted"/>
<protein>
    <submittedName>
        <fullName evidence="7">4-hydroxyphenylacetate 3-hydroxylase</fullName>
    </submittedName>
</protein>
<evidence type="ECO:0000256" key="1">
    <source>
        <dbReference type="ARBA" id="ARBA00022630"/>
    </source>
</evidence>
<feature type="binding site" evidence="4">
    <location>
        <begin position="453"/>
        <end position="456"/>
    </location>
    <ligand>
        <name>FAD</name>
        <dbReference type="ChEBI" id="CHEBI:57692"/>
    </ligand>
</feature>
<dbReference type="InterPro" id="IPR036250">
    <property type="entry name" value="AcylCo_DH-like_C"/>
</dbReference>
<dbReference type="Pfam" id="PF11794">
    <property type="entry name" value="HpaB_N"/>
    <property type="match status" value="1"/>
</dbReference>
<dbReference type="RefSeq" id="WP_176131920.1">
    <property type="nucleotide sequence ID" value="NZ_CADDZZ010000046.1"/>
</dbReference>
<evidence type="ECO:0000259" key="5">
    <source>
        <dbReference type="Pfam" id="PF03241"/>
    </source>
</evidence>
<dbReference type="Pfam" id="PF03241">
    <property type="entry name" value="HpaB"/>
    <property type="match status" value="1"/>
</dbReference>
<dbReference type="GO" id="GO:0016627">
    <property type="term" value="F:oxidoreductase activity, acting on the CH-CH group of donors"/>
    <property type="evidence" value="ECO:0007669"/>
    <property type="project" value="InterPro"/>
</dbReference>
<dbReference type="InterPro" id="IPR009100">
    <property type="entry name" value="AcylCoA_DH/oxidase_NM_dom_sf"/>
</dbReference>
<evidence type="ECO:0000256" key="4">
    <source>
        <dbReference type="PIRSR" id="PIRSR000331-2"/>
    </source>
</evidence>
<name>A0A8I1DSK3_BURCE</name>
<accession>A0A8I1DSK3</accession>
<evidence type="ECO:0000259" key="6">
    <source>
        <dbReference type="Pfam" id="PF11794"/>
    </source>
</evidence>
<dbReference type="SUPFAM" id="SSF47203">
    <property type="entry name" value="Acyl-CoA dehydrogenase C-terminal domain-like"/>
    <property type="match status" value="1"/>
</dbReference>
<keyword evidence="2 4" id="KW-0274">FAD</keyword>
<sequence length="504" mass="56760">MGIRTGKQFIEGLKSRPRDVWVRGERVEDVTTHPAFKGAVEQLAALYDTQHDPELQDKVTYVVPETGERAGLAFMPAKSVADLRKRREAYRIWAETNFGLMGRSPDFMNVTLLAFWEARHDFAKGGQKFADNIVKYYEYIRDNDLFLSHALITPQNDRSKQSSEQASLHLRVVKETDEGIYVSGARMIATLGPVSDEMIMYNLPQFKAGDEDHALIFAVPTDVKGMRQISRDPYYVEAHESYDHPLSTRFEENDSLLIFDNVFVPWDRVFCYRQVELSNQLYTHTGVRNHTAHQTNTRALIKMQFSVGLAIAVAKSIKADQFLHVQQMLGELLGYIEQVKSALVRSEYESEPTEVGTVRPSLAPLQAIRTMLPTAYPRVIEVLQTIGAGGFMLMPSAADFRAPELSDDLALYYQGAGGMPSVDRVKLFKLAWDLAGEAFGQRLVQYERYYAGDPVRNLALNYLSNRNPDMQRLVDKALALAGEPDVAVTVAECISNELATEVNS</sequence>
<comment type="caution">
    <text evidence="7">The sequence shown here is derived from an EMBL/GenBank/DDBJ whole genome shotgun (WGS) entry which is preliminary data.</text>
</comment>
<evidence type="ECO:0000313" key="8">
    <source>
        <dbReference type="Proteomes" id="UP000645612"/>
    </source>
</evidence>
<evidence type="ECO:0000313" key="7">
    <source>
        <dbReference type="EMBL" id="MBH9702027.1"/>
    </source>
</evidence>